<evidence type="ECO:0000256" key="4">
    <source>
        <dbReference type="ARBA" id="ARBA00022723"/>
    </source>
</evidence>
<dbReference type="RefSeq" id="WP_087582856.1">
    <property type="nucleotide sequence ID" value="NZ_NDYN01000003.1"/>
</dbReference>
<accession>A0A1Y5MRM1</accession>
<dbReference type="GO" id="GO:0016787">
    <property type="term" value="F:hydrolase activity"/>
    <property type="evidence" value="ECO:0007669"/>
    <property type="project" value="UniProtKB-KW"/>
</dbReference>
<evidence type="ECO:0000313" key="12">
    <source>
        <dbReference type="Proteomes" id="UP000196317"/>
    </source>
</evidence>
<dbReference type="SUPFAM" id="SSF64438">
    <property type="entry name" value="CNF1/YfiH-like putative cysteine hydrolases"/>
    <property type="match status" value="1"/>
</dbReference>
<evidence type="ECO:0000256" key="2">
    <source>
        <dbReference type="ARBA" id="ARBA00007353"/>
    </source>
</evidence>
<dbReference type="Gene3D" id="3.60.140.10">
    <property type="entry name" value="CNF1/YfiH-like putative cysteine hydrolases"/>
    <property type="match status" value="1"/>
</dbReference>
<dbReference type="GO" id="GO:0005507">
    <property type="term" value="F:copper ion binding"/>
    <property type="evidence" value="ECO:0007669"/>
    <property type="project" value="TreeGrafter"/>
</dbReference>
<keyword evidence="4" id="KW-0479">Metal-binding</keyword>
<dbReference type="Proteomes" id="UP000196317">
    <property type="component" value="Unassembled WGS sequence"/>
</dbReference>
<evidence type="ECO:0000256" key="1">
    <source>
        <dbReference type="ARBA" id="ARBA00000553"/>
    </source>
</evidence>
<proteinExistence type="inferred from homology"/>
<dbReference type="GO" id="GO:0017061">
    <property type="term" value="F:S-methyl-5-thioadenosine phosphorylase activity"/>
    <property type="evidence" value="ECO:0007669"/>
    <property type="project" value="UniProtKB-EC"/>
</dbReference>
<organism evidence="11 12">
    <name type="scientific">Campylobacter concisus</name>
    <dbReference type="NCBI Taxonomy" id="199"/>
    <lineage>
        <taxon>Bacteria</taxon>
        <taxon>Pseudomonadati</taxon>
        <taxon>Campylobacterota</taxon>
        <taxon>Epsilonproteobacteria</taxon>
        <taxon>Campylobacterales</taxon>
        <taxon>Campylobacteraceae</taxon>
        <taxon>Campylobacter</taxon>
    </lineage>
</organism>
<dbReference type="InterPro" id="IPR003730">
    <property type="entry name" value="Cu_polyphenol_OxRdtase"/>
</dbReference>
<dbReference type="NCBIfam" id="TIGR00726">
    <property type="entry name" value="peptidoglycan editing factor PgeF"/>
    <property type="match status" value="1"/>
</dbReference>
<comment type="catalytic activity">
    <reaction evidence="7">
        <text>adenosine + H2O + H(+) = inosine + NH4(+)</text>
        <dbReference type="Rhea" id="RHEA:24408"/>
        <dbReference type="ChEBI" id="CHEBI:15377"/>
        <dbReference type="ChEBI" id="CHEBI:15378"/>
        <dbReference type="ChEBI" id="CHEBI:16335"/>
        <dbReference type="ChEBI" id="CHEBI:17596"/>
        <dbReference type="ChEBI" id="CHEBI:28938"/>
        <dbReference type="EC" id="3.5.4.4"/>
    </reaction>
    <physiologicalReaction direction="left-to-right" evidence="7">
        <dbReference type="Rhea" id="RHEA:24409"/>
    </physiologicalReaction>
</comment>
<name>A0A1Y5MRM1_9BACT</name>
<evidence type="ECO:0000256" key="6">
    <source>
        <dbReference type="ARBA" id="ARBA00022833"/>
    </source>
</evidence>
<keyword evidence="3" id="KW-0808">Transferase</keyword>
<comment type="catalytic activity">
    <reaction evidence="9">
        <text>S-methyl-5'-thioadenosine + phosphate = 5-(methylsulfanyl)-alpha-D-ribose 1-phosphate + adenine</text>
        <dbReference type="Rhea" id="RHEA:11852"/>
        <dbReference type="ChEBI" id="CHEBI:16708"/>
        <dbReference type="ChEBI" id="CHEBI:17509"/>
        <dbReference type="ChEBI" id="CHEBI:43474"/>
        <dbReference type="ChEBI" id="CHEBI:58533"/>
        <dbReference type="EC" id="2.4.2.28"/>
    </reaction>
    <physiologicalReaction direction="left-to-right" evidence="9">
        <dbReference type="Rhea" id="RHEA:11853"/>
    </physiologicalReaction>
</comment>
<evidence type="ECO:0000256" key="9">
    <source>
        <dbReference type="ARBA" id="ARBA00049893"/>
    </source>
</evidence>
<keyword evidence="5" id="KW-0378">Hydrolase</keyword>
<evidence type="ECO:0000256" key="7">
    <source>
        <dbReference type="ARBA" id="ARBA00047989"/>
    </source>
</evidence>
<comment type="caution">
    <text evidence="11">The sequence shown here is derived from an EMBL/GenBank/DDBJ whole genome shotgun (WGS) entry which is preliminary data.</text>
</comment>
<dbReference type="CDD" id="cd16833">
    <property type="entry name" value="YfiH"/>
    <property type="match status" value="1"/>
</dbReference>
<comment type="catalytic activity">
    <reaction evidence="1">
        <text>inosine + phosphate = alpha-D-ribose 1-phosphate + hypoxanthine</text>
        <dbReference type="Rhea" id="RHEA:27646"/>
        <dbReference type="ChEBI" id="CHEBI:17368"/>
        <dbReference type="ChEBI" id="CHEBI:17596"/>
        <dbReference type="ChEBI" id="CHEBI:43474"/>
        <dbReference type="ChEBI" id="CHEBI:57720"/>
        <dbReference type="EC" id="2.4.2.1"/>
    </reaction>
    <physiologicalReaction direction="left-to-right" evidence="1">
        <dbReference type="Rhea" id="RHEA:27647"/>
    </physiologicalReaction>
</comment>
<dbReference type="InterPro" id="IPR011324">
    <property type="entry name" value="Cytotoxic_necrot_fac-like_cat"/>
</dbReference>
<dbReference type="PANTHER" id="PTHR30616:SF2">
    <property type="entry name" value="PURINE NUCLEOSIDE PHOSPHORYLASE LACC1"/>
    <property type="match status" value="1"/>
</dbReference>
<dbReference type="AlphaFoldDB" id="A0A1Y5MRM1"/>
<reference evidence="11 12" key="1">
    <citation type="submission" date="2017-04" db="EMBL/GenBank/DDBJ databases">
        <title>Complete genome of Campylobacter concisus ATCC 33237T and draft genomes for an additional eight well characterized C. concisus strains.</title>
        <authorList>
            <person name="Cornelius A.J."/>
            <person name="Miller W.G."/>
            <person name="Lastovica A.J."/>
            <person name="On S.L."/>
            <person name="French N.P."/>
            <person name="Vandenberg O."/>
            <person name="Biggs P.J."/>
        </authorList>
    </citation>
    <scope>NUCLEOTIDE SEQUENCE [LARGE SCALE GENOMIC DNA]</scope>
    <source>
        <strain evidence="11 12">CCUG 19995</strain>
    </source>
</reference>
<gene>
    <name evidence="11" type="ORF">B9N65_03695</name>
</gene>
<sequence length="239" mass="26336">MRENLEIVFDKNGITAGFTNRLGGVSEAKFSSLNLGDHVGDEPKDVIKNREILARNLGVRQLKFMKQIHSDKVFVLEDEKDELPECDAVITNLSDVGICVLVADCSPVVMIDEKQGAICVAHAGRAGVTLKICTKAVRLMSEKFGSRAGDISVFVGANIKGSCYEVGELDLGEFNAYKIGRNFDMNAALRDEFSALGVRNLNFSEVCTHCDERYFSYRRDGVCGRFCGFAVKFKDKNGI</sequence>
<evidence type="ECO:0000256" key="5">
    <source>
        <dbReference type="ARBA" id="ARBA00022801"/>
    </source>
</evidence>
<protein>
    <recommendedName>
        <fullName evidence="10">Purine nucleoside phosphorylase</fullName>
    </recommendedName>
</protein>
<comment type="similarity">
    <text evidence="2 10">Belongs to the purine nucleoside phosphorylase YfiH/LACC1 family.</text>
</comment>
<dbReference type="Pfam" id="PF02578">
    <property type="entry name" value="Cu-oxidase_4"/>
    <property type="match status" value="1"/>
</dbReference>
<comment type="catalytic activity">
    <reaction evidence="8">
        <text>adenosine + phosphate = alpha-D-ribose 1-phosphate + adenine</text>
        <dbReference type="Rhea" id="RHEA:27642"/>
        <dbReference type="ChEBI" id="CHEBI:16335"/>
        <dbReference type="ChEBI" id="CHEBI:16708"/>
        <dbReference type="ChEBI" id="CHEBI:43474"/>
        <dbReference type="ChEBI" id="CHEBI:57720"/>
        <dbReference type="EC" id="2.4.2.1"/>
    </reaction>
    <physiologicalReaction direction="left-to-right" evidence="8">
        <dbReference type="Rhea" id="RHEA:27643"/>
    </physiologicalReaction>
</comment>
<dbReference type="PANTHER" id="PTHR30616">
    <property type="entry name" value="UNCHARACTERIZED PROTEIN YFIH"/>
    <property type="match status" value="1"/>
</dbReference>
<keyword evidence="6" id="KW-0862">Zinc</keyword>
<evidence type="ECO:0000256" key="8">
    <source>
        <dbReference type="ARBA" id="ARBA00048968"/>
    </source>
</evidence>
<evidence type="ECO:0000256" key="3">
    <source>
        <dbReference type="ARBA" id="ARBA00022679"/>
    </source>
</evidence>
<evidence type="ECO:0000256" key="10">
    <source>
        <dbReference type="RuleBase" id="RU361274"/>
    </source>
</evidence>
<dbReference type="InterPro" id="IPR038371">
    <property type="entry name" value="Cu_polyphenol_OxRdtase_sf"/>
</dbReference>
<dbReference type="EMBL" id="NDYN01000003">
    <property type="protein sequence ID" value="OUT08345.1"/>
    <property type="molecule type" value="Genomic_DNA"/>
</dbReference>
<evidence type="ECO:0000313" key="11">
    <source>
        <dbReference type="EMBL" id="OUT08345.1"/>
    </source>
</evidence>